<dbReference type="GO" id="GO:0000287">
    <property type="term" value="F:magnesium ion binding"/>
    <property type="evidence" value="ECO:0007669"/>
    <property type="project" value="UniProtKB-ARBA"/>
</dbReference>
<dbReference type="PROSITE" id="PS00908">
    <property type="entry name" value="MR_MLE_1"/>
    <property type="match status" value="1"/>
</dbReference>
<feature type="domain" description="Mandelate racemase/muconate lactonizing enzyme C-terminal" evidence="2">
    <location>
        <begin position="131"/>
        <end position="236"/>
    </location>
</feature>
<dbReference type="RefSeq" id="WP_183397815.1">
    <property type="nucleotide sequence ID" value="NZ_JACIDS010000002.1"/>
</dbReference>
<dbReference type="AlphaFoldDB" id="A0A840ANY6"/>
<dbReference type="InterPro" id="IPR036849">
    <property type="entry name" value="Enolase-like_C_sf"/>
</dbReference>
<dbReference type="PANTHER" id="PTHR48080">
    <property type="entry name" value="D-GALACTONATE DEHYDRATASE-RELATED"/>
    <property type="match status" value="1"/>
</dbReference>
<evidence type="ECO:0000313" key="3">
    <source>
        <dbReference type="EMBL" id="MBB3930126.1"/>
    </source>
</evidence>
<keyword evidence="1 3" id="KW-0456">Lyase</keyword>
<gene>
    <name evidence="3" type="ORF">GGR25_001165</name>
</gene>
<dbReference type="GO" id="GO:0009063">
    <property type="term" value="P:amino acid catabolic process"/>
    <property type="evidence" value="ECO:0007669"/>
    <property type="project" value="InterPro"/>
</dbReference>
<dbReference type="EC" id="4.2.1.6" evidence="3"/>
<dbReference type="InterPro" id="IPR013342">
    <property type="entry name" value="Mandelate_racemase_C"/>
</dbReference>
<evidence type="ECO:0000259" key="2">
    <source>
        <dbReference type="SMART" id="SM00922"/>
    </source>
</evidence>
<evidence type="ECO:0000256" key="1">
    <source>
        <dbReference type="ARBA" id="ARBA00023239"/>
    </source>
</evidence>
<dbReference type="Pfam" id="PF13378">
    <property type="entry name" value="MR_MLE_C"/>
    <property type="match status" value="1"/>
</dbReference>
<dbReference type="Gene3D" id="3.30.390.10">
    <property type="entry name" value="Enolase-like, N-terminal domain"/>
    <property type="match status" value="1"/>
</dbReference>
<dbReference type="SUPFAM" id="SSF51604">
    <property type="entry name" value="Enolase C-terminal domain-like"/>
    <property type="match status" value="1"/>
</dbReference>
<dbReference type="SMART" id="SM00922">
    <property type="entry name" value="MR_MLE"/>
    <property type="match status" value="1"/>
</dbReference>
<dbReference type="SUPFAM" id="SSF54826">
    <property type="entry name" value="Enolase N-terminal domain-like"/>
    <property type="match status" value="1"/>
</dbReference>
<reference evidence="3 4" key="1">
    <citation type="submission" date="2020-08" db="EMBL/GenBank/DDBJ databases">
        <title>Genomic Encyclopedia of Type Strains, Phase IV (KMG-IV): sequencing the most valuable type-strain genomes for metagenomic binning, comparative biology and taxonomic classification.</title>
        <authorList>
            <person name="Goeker M."/>
        </authorList>
    </citation>
    <scope>NUCLEOTIDE SEQUENCE [LARGE SCALE GENOMIC DNA]</scope>
    <source>
        <strain evidence="3 4">DSM 25966</strain>
    </source>
</reference>
<keyword evidence="4" id="KW-1185">Reference proteome</keyword>
<dbReference type="EMBL" id="JACIDS010000002">
    <property type="protein sequence ID" value="MBB3930126.1"/>
    <property type="molecule type" value="Genomic_DNA"/>
</dbReference>
<dbReference type="CDD" id="cd03316">
    <property type="entry name" value="MR_like"/>
    <property type="match status" value="1"/>
</dbReference>
<evidence type="ECO:0000313" key="4">
    <source>
        <dbReference type="Proteomes" id="UP000553963"/>
    </source>
</evidence>
<dbReference type="InterPro" id="IPR013341">
    <property type="entry name" value="Mandelate_racemase_N_dom"/>
</dbReference>
<dbReference type="Proteomes" id="UP000553963">
    <property type="component" value="Unassembled WGS sequence"/>
</dbReference>
<dbReference type="InterPro" id="IPR029017">
    <property type="entry name" value="Enolase-like_N"/>
</dbReference>
<proteinExistence type="predicted"/>
<comment type="caution">
    <text evidence="3">The sequence shown here is derived from an EMBL/GenBank/DDBJ whole genome shotgun (WGS) entry which is preliminary data.</text>
</comment>
<dbReference type="SFLD" id="SFLDG00179">
    <property type="entry name" value="mandelate_racemase"/>
    <property type="match status" value="1"/>
</dbReference>
<accession>A0A840ANY6</accession>
<organism evidence="3 4">
    <name type="scientific">Kaistia hirudinis</name>
    <dbReference type="NCBI Taxonomy" id="1293440"/>
    <lineage>
        <taxon>Bacteria</taxon>
        <taxon>Pseudomonadati</taxon>
        <taxon>Pseudomonadota</taxon>
        <taxon>Alphaproteobacteria</taxon>
        <taxon>Hyphomicrobiales</taxon>
        <taxon>Kaistiaceae</taxon>
        <taxon>Kaistia</taxon>
    </lineage>
</organism>
<name>A0A840ANY6_9HYPH</name>
<dbReference type="Pfam" id="PF02746">
    <property type="entry name" value="MR_MLE_N"/>
    <property type="match status" value="1"/>
</dbReference>
<dbReference type="Gene3D" id="3.20.20.120">
    <property type="entry name" value="Enolase-like C-terminal domain"/>
    <property type="match status" value="1"/>
</dbReference>
<protein>
    <submittedName>
        <fullName evidence="3">Galactonate dehydratase</fullName>
        <ecNumber evidence="3">4.2.1.6</ecNumber>
    </submittedName>
</protein>
<dbReference type="PANTHER" id="PTHR48080:SF2">
    <property type="entry name" value="D-GALACTONATE DEHYDRATASE"/>
    <property type="match status" value="1"/>
</dbReference>
<dbReference type="SFLD" id="SFLDS00001">
    <property type="entry name" value="Enolase"/>
    <property type="match status" value="1"/>
</dbReference>
<dbReference type="InterPro" id="IPR034593">
    <property type="entry name" value="DgoD-like"/>
</dbReference>
<dbReference type="InterPro" id="IPR018110">
    <property type="entry name" value="Mandel_Rmase/mucon_lact_enz_CS"/>
</dbReference>
<sequence length="389" mass="42253">MKIKSLETFLANAGQRNYLFVRVKTDTGLVGIGEATLEWQEKAVEVLVNEWVASRIIGKDPFDIEAVVGGMIRDQYQGGSTVMTAISSVEIALWDIIGKATGQPVYRLLGGRAKSSLKAYANGWYGGCETPEDFARRAAQVVARGYEALKFDPFATAWKRLDAAEEDRAVAIVEAVAGAIGPGVKMMIEIHGRLGAADAIRFIDRIDHLPIAWCEEPVAPENVELLREVKERTRLPLSSGERLYAVADFARLIGLRACDVVQMDVAHCGGISVAKKIAAMAAAQDMAISPHCSVGPVALAAALHVAWSTPNMLMLESFAEFDVDWRNDLVSGWNPLSRGAFALPERPGLGIELDEVAIAAHPYRALAFPSLWDTSWKDEFTGTARLAEA</sequence>
<dbReference type="GO" id="GO:0008869">
    <property type="term" value="F:galactonate dehydratase activity"/>
    <property type="evidence" value="ECO:0007669"/>
    <property type="project" value="UniProtKB-EC"/>
</dbReference>
<dbReference type="InterPro" id="IPR029065">
    <property type="entry name" value="Enolase_C-like"/>
</dbReference>